<dbReference type="Proteomes" id="UP000009168">
    <property type="component" value="Unassembled WGS sequence"/>
</dbReference>
<evidence type="ECO:0000313" key="2">
    <source>
        <dbReference type="Proteomes" id="UP000009168"/>
    </source>
</evidence>
<dbReference type="EMBL" id="GG662861">
    <property type="protein sequence ID" value="EAR86240.3"/>
    <property type="molecule type" value="Genomic_DNA"/>
</dbReference>
<dbReference type="InParanoid" id="Q22LM6"/>
<keyword evidence="2" id="KW-1185">Reference proteome</keyword>
<dbReference type="RefSeq" id="XP_976835.3">
    <property type="nucleotide sequence ID" value="XM_971742.3"/>
</dbReference>
<dbReference type="GeneID" id="7837910"/>
<sequence>MIRSLIENKEVVQAPNLFQSTSNTTKFFKVKSALIEEKVIRKIQFLGRLFCPFQKRLKIKLNHQAEDGKKTNLLLFEVLLSKCYTQRIMKPVHSLGGIVQEKKLRMTVRDKEKLLLTALKFSAGTMSLQSYCDSLSKQIILILNIQKVFFKLQISPPMILTKALHQFLVNFKSPPNFNLNKQF</sequence>
<dbReference type="KEGG" id="tet:TTHERM_00701230"/>
<reference evidence="2" key="1">
    <citation type="journal article" date="2006" name="PLoS Biol.">
        <title>Macronuclear genome sequence of the ciliate Tetrahymena thermophila, a model eukaryote.</title>
        <authorList>
            <person name="Eisen J.A."/>
            <person name="Coyne R.S."/>
            <person name="Wu M."/>
            <person name="Wu D."/>
            <person name="Thiagarajan M."/>
            <person name="Wortman J.R."/>
            <person name="Badger J.H."/>
            <person name="Ren Q."/>
            <person name="Amedeo P."/>
            <person name="Jones K.M."/>
            <person name="Tallon L.J."/>
            <person name="Delcher A.L."/>
            <person name="Salzberg S.L."/>
            <person name="Silva J.C."/>
            <person name="Haas B.J."/>
            <person name="Majoros W.H."/>
            <person name="Farzad M."/>
            <person name="Carlton J.M."/>
            <person name="Smith R.K. Jr."/>
            <person name="Garg J."/>
            <person name="Pearlman R.E."/>
            <person name="Karrer K.M."/>
            <person name="Sun L."/>
            <person name="Manning G."/>
            <person name="Elde N.C."/>
            <person name="Turkewitz A.P."/>
            <person name="Asai D.J."/>
            <person name="Wilkes D.E."/>
            <person name="Wang Y."/>
            <person name="Cai H."/>
            <person name="Collins K."/>
            <person name="Stewart B.A."/>
            <person name="Lee S.R."/>
            <person name="Wilamowska K."/>
            <person name="Weinberg Z."/>
            <person name="Ruzzo W.L."/>
            <person name="Wloga D."/>
            <person name="Gaertig J."/>
            <person name="Frankel J."/>
            <person name="Tsao C.-C."/>
            <person name="Gorovsky M.A."/>
            <person name="Keeling P.J."/>
            <person name="Waller R.F."/>
            <person name="Patron N.J."/>
            <person name="Cherry J.M."/>
            <person name="Stover N.A."/>
            <person name="Krieger C.J."/>
            <person name="del Toro C."/>
            <person name="Ryder H.F."/>
            <person name="Williamson S.C."/>
            <person name="Barbeau R.A."/>
            <person name="Hamilton E.P."/>
            <person name="Orias E."/>
        </authorList>
    </citation>
    <scope>NUCLEOTIDE SEQUENCE [LARGE SCALE GENOMIC DNA]</scope>
    <source>
        <strain evidence="2">SB210</strain>
    </source>
</reference>
<dbReference type="AlphaFoldDB" id="Q22LM6"/>
<evidence type="ECO:0000313" key="1">
    <source>
        <dbReference type="EMBL" id="EAR86240.3"/>
    </source>
</evidence>
<dbReference type="HOGENOM" id="CLU_859168_0_0_1"/>
<proteinExistence type="predicted"/>
<gene>
    <name evidence="1" type="ORF">TTHERM_00701230</name>
</gene>
<protein>
    <submittedName>
        <fullName evidence="1">Uncharacterized protein</fullName>
    </submittedName>
</protein>
<name>Q22LM6_TETTS</name>
<accession>Q22LM6</accession>
<organism evidence="1 2">
    <name type="scientific">Tetrahymena thermophila (strain SB210)</name>
    <dbReference type="NCBI Taxonomy" id="312017"/>
    <lineage>
        <taxon>Eukaryota</taxon>
        <taxon>Sar</taxon>
        <taxon>Alveolata</taxon>
        <taxon>Ciliophora</taxon>
        <taxon>Intramacronucleata</taxon>
        <taxon>Oligohymenophorea</taxon>
        <taxon>Hymenostomatida</taxon>
        <taxon>Tetrahymenina</taxon>
        <taxon>Tetrahymenidae</taxon>
        <taxon>Tetrahymena</taxon>
    </lineage>
</organism>